<dbReference type="Pfam" id="PF03445">
    <property type="entry name" value="DUF294"/>
    <property type="match status" value="1"/>
</dbReference>
<dbReference type="EMBL" id="CAADEY010000124">
    <property type="protein sequence ID" value="VFJ64981.1"/>
    <property type="molecule type" value="Genomic_DNA"/>
</dbReference>
<accession>A0A450SXA5</accession>
<evidence type="ECO:0000313" key="6">
    <source>
        <dbReference type="EMBL" id="VFJ64981.1"/>
    </source>
</evidence>
<keyword evidence="1 2" id="KW-0129">CBS domain</keyword>
<dbReference type="AlphaFoldDB" id="A0A450SXA5"/>
<dbReference type="InterPro" id="IPR000595">
    <property type="entry name" value="cNMP-bd_dom"/>
</dbReference>
<evidence type="ECO:0000256" key="2">
    <source>
        <dbReference type="PROSITE-ProRule" id="PRU00703"/>
    </source>
</evidence>
<dbReference type="InterPro" id="IPR046342">
    <property type="entry name" value="CBS_dom_sf"/>
</dbReference>
<dbReference type="Pfam" id="PF00027">
    <property type="entry name" value="cNMP_binding"/>
    <property type="match status" value="1"/>
</dbReference>
<dbReference type="InterPro" id="IPR005105">
    <property type="entry name" value="GlnD_Uridyltrans_N"/>
</dbReference>
<protein>
    <submittedName>
        <fullName evidence="5">CBS domain-containing protein</fullName>
    </submittedName>
</protein>
<dbReference type="InterPro" id="IPR051257">
    <property type="entry name" value="Diverse_CBS-Domain"/>
</dbReference>
<dbReference type="InterPro" id="IPR014710">
    <property type="entry name" value="RmlC-like_jellyroll"/>
</dbReference>
<dbReference type="InterPro" id="IPR018490">
    <property type="entry name" value="cNMP-bd_dom_sf"/>
</dbReference>
<dbReference type="SUPFAM" id="SSF51206">
    <property type="entry name" value="cAMP-binding domain-like"/>
    <property type="match status" value="1"/>
</dbReference>
<dbReference type="CDD" id="cd00038">
    <property type="entry name" value="CAP_ED"/>
    <property type="match status" value="1"/>
</dbReference>
<dbReference type="InterPro" id="IPR018821">
    <property type="entry name" value="DUF294_put_nucleoTrafse_sb-bd"/>
</dbReference>
<dbReference type="EMBL" id="CAADEX010000076">
    <property type="protein sequence ID" value="VFJ58627.1"/>
    <property type="molecule type" value="Genomic_DNA"/>
</dbReference>
<proteinExistence type="predicted"/>
<dbReference type="SMART" id="SM00116">
    <property type="entry name" value="CBS"/>
    <property type="match status" value="2"/>
</dbReference>
<dbReference type="PANTHER" id="PTHR43080">
    <property type="entry name" value="CBS DOMAIN-CONTAINING PROTEIN CBSX3, MITOCHONDRIAL"/>
    <property type="match status" value="1"/>
</dbReference>
<dbReference type="CDD" id="cd05401">
    <property type="entry name" value="NT_GlnE_GlnD_like"/>
    <property type="match status" value="1"/>
</dbReference>
<sequence length="629" mass="69976">MSDTTVRNALPFPTCGELAEIGFFNKFSPEALEAIAPLVQTLSLPTGQTLFHHGEPHDNMVQIICSGLVRQSWPDGRNRERHPGEMLGISSYLDGRPHGSTVTTVTDCEFLLVPARELRHLEATSRSVSDAMDESIADNIHHHIATAMDVAPFLNLSVAQAMQNSLVSCGPDTSLHQASLAMRERQIGSIVIMDDTEVPMGLLTCAHLYSAVLGKGMSREDKVISADYQPPHQIPASASLQQAEHLQERKGVKYLLVTRDEKPVGILSQTDILRAVTRVSPSLLAEIRRAGNFIELGEVHRRLPRLIADIRGWNRGAMATIRVLNDAHRAMMERCIALVLAEMIERGRGTPPAPFALLLLGSGGRGEMLLTPDQDNAILLGDRVDEDPEAIAWFADFTDRVNERLAEVGYPLCPGGIMARNPPWRKSLSAWRRQFAHVIAHPTRKAARWANIILDPAFLYGDEQLLSALRQSITEQLRATPRLLRMMVEDDAEGRPPLGFFDRLITTTAEGRKHHVDLKRNALRLVADAARAYAWRAGVGDTNTVDRFQALARHGVLSREFVKTTVAAYDALLDLYLDQRLEQTLAGRDSGGTLLDYDRLTPHEQELLRISLRAVKRLQKRLQNDFEIP</sequence>
<dbReference type="PROSITE" id="PS51371">
    <property type="entry name" value="CBS"/>
    <property type="match status" value="2"/>
</dbReference>
<dbReference type="Pfam" id="PF10335">
    <property type="entry name" value="DUF294_C"/>
    <property type="match status" value="1"/>
</dbReference>
<name>A0A450SXA5_9GAMM</name>
<dbReference type="SUPFAM" id="SSF54631">
    <property type="entry name" value="CBS-domain pair"/>
    <property type="match status" value="1"/>
</dbReference>
<organism evidence="5">
    <name type="scientific">Candidatus Kentrum sp. DK</name>
    <dbReference type="NCBI Taxonomy" id="2126562"/>
    <lineage>
        <taxon>Bacteria</taxon>
        <taxon>Pseudomonadati</taxon>
        <taxon>Pseudomonadota</taxon>
        <taxon>Gammaproteobacteria</taxon>
        <taxon>Candidatus Kentrum</taxon>
    </lineage>
</organism>
<evidence type="ECO:0000259" key="3">
    <source>
        <dbReference type="PROSITE" id="PS50042"/>
    </source>
</evidence>
<dbReference type="Pfam" id="PF00571">
    <property type="entry name" value="CBS"/>
    <property type="match status" value="2"/>
</dbReference>
<reference evidence="5" key="1">
    <citation type="submission" date="2019-02" db="EMBL/GenBank/DDBJ databases">
        <authorList>
            <person name="Gruber-Vodicka R. H."/>
            <person name="Seah K. B. B."/>
        </authorList>
    </citation>
    <scope>NUCLEOTIDE SEQUENCE</scope>
    <source>
        <strain evidence="6">BECK_DK161</strain>
        <strain evidence="5">BECK_DK47</strain>
    </source>
</reference>
<feature type="domain" description="Cyclic nucleotide-binding" evidence="3">
    <location>
        <begin position="23"/>
        <end position="121"/>
    </location>
</feature>
<dbReference type="PANTHER" id="PTHR43080:SF2">
    <property type="entry name" value="CBS DOMAIN-CONTAINING PROTEIN"/>
    <property type="match status" value="1"/>
</dbReference>
<dbReference type="Gene3D" id="2.60.120.10">
    <property type="entry name" value="Jelly Rolls"/>
    <property type="match status" value="1"/>
</dbReference>
<evidence type="ECO:0000313" key="5">
    <source>
        <dbReference type="EMBL" id="VFJ58627.1"/>
    </source>
</evidence>
<gene>
    <name evidence="5" type="ORF">BECKDK2373B_GA0170837_10761</name>
    <name evidence="6" type="ORF">BECKDK2373C_GA0170839_11243</name>
</gene>
<evidence type="ECO:0000259" key="4">
    <source>
        <dbReference type="PROSITE" id="PS51371"/>
    </source>
</evidence>
<dbReference type="InterPro" id="IPR000644">
    <property type="entry name" value="CBS_dom"/>
</dbReference>
<dbReference type="GO" id="GO:0008773">
    <property type="term" value="F:[protein-PII] uridylyltransferase activity"/>
    <property type="evidence" value="ECO:0007669"/>
    <property type="project" value="InterPro"/>
</dbReference>
<dbReference type="PROSITE" id="PS50042">
    <property type="entry name" value="CNMP_BINDING_3"/>
    <property type="match status" value="1"/>
</dbReference>
<dbReference type="Gene3D" id="3.10.580.10">
    <property type="entry name" value="CBS-domain"/>
    <property type="match status" value="1"/>
</dbReference>
<evidence type="ECO:0000256" key="1">
    <source>
        <dbReference type="ARBA" id="ARBA00023122"/>
    </source>
</evidence>
<dbReference type="SMART" id="SM00100">
    <property type="entry name" value="cNMP"/>
    <property type="match status" value="1"/>
</dbReference>
<feature type="domain" description="CBS" evidence="4">
    <location>
        <begin position="224"/>
        <end position="286"/>
    </location>
</feature>
<feature type="domain" description="CBS" evidence="4">
    <location>
        <begin position="162"/>
        <end position="220"/>
    </location>
</feature>